<dbReference type="EMBL" id="JAQIZT010000016">
    <property type="protein sequence ID" value="KAJ6968555.1"/>
    <property type="molecule type" value="Genomic_DNA"/>
</dbReference>
<evidence type="ECO:0000256" key="3">
    <source>
        <dbReference type="ARBA" id="ARBA00022475"/>
    </source>
</evidence>
<dbReference type="SUPFAM" id="SSF82153">
    <property type="entry name" value="FAS1 domain"/>
    <property type="match status" value="1"/>
</dbReference>
<evidence type="ECO:0000313" key="14">
    <source>
        <dbReference type="Proteomes" id="UP001164929"/>
    </source>
</evidence>
<dbReference type="AlphaFoldDB" id="A0AAD6PVV2"/>
<dbReference type="InterPro" id="IPR036378">
    <property type="entry name" value="FAS1_dom_sf"/>
</dbReference>
<dbReference type="GO" id="GO:0098552">
    <property type="term" value="C:side of membrane"/>
    <property type="evidence" value="ECO:0007669"/>
    <property type="project" value="UniProtKB-KW"/>
</dbReference>
<keyword evidence="5" id="KW-0732">Signal</keyword>
<evidence type="ECO:0000256" key="7">
    <source>
        <dbReference type="ARBA" id="ARBA00023136"/>
    </source>
</evidence>
<evidence type="ECO:0000313" key="13">
    <source>
        <dbReference type="EMBL" id="KAJ6968555.1"/>
    </source>
</evidence>
<evidence type="ECO:0000256" key="2">
    <source>
        <dbReference type="ARBA" id="ARBA00007843"/>
    </source>
</evidence>
<dbReference type="Pfam" id="PF02469">
    <property type="entry name" value="Fasciclin"/>
    <property type="match status" value="1"/>
</dbReference>
<dbReference type="PROSITE" id="PS50213">
    <property type="entry name" value="FAS1"/>
    <property type="match status" value="1"/>
</dbReference>
<keyword evidence="14" id="KW-1185">Reference proteome</keyword>
<reference evidence="13 14" key="1">
    <citation type="journal article" date="2023" name="Mol. Ecol. Resour.">
        <title>Chromosome-level genome assembly of a triploid poplar Populus alba 'Berolinensis'.</title>
        <authorList>
            <person name="Chen S."/>
            <person name="Yu Y."/>
            <person name="Wang X."/>
            <person name="Wang S."/>
            <person name="Zhang T."/>
            <person name="Zhou Y."/>
            <person name="He R."/>
            <person name="Meng N."/>
            <person name="Wang Y."/>
            <person name="Liu W."/>
            <person name="Liu Z."/>
            <person name="Liu J."/>
            <person name="Guo Q."/>
            <person name="Huang H."/>
            <person name="Sederoff R.R."/>
            <person name="Wang G."/>
            <person name="Qu G."/>
            <person name="Chen S."/>
        </authorList>
    </citation>
    <scope>NUCLEOTIDE SEQUENCE [LARGE SCALE GENOMIC DNA]</scope>
    <source>
        <strain evidence="13">SC-2020</strain>
    </source>
</reference>
<evidence type="ECO:0000256" key="9">
    <source>
        <dbReference type="ARBA" id="ARBA00024686"/>
    </source>
</evidence>
<evidence type="ECO:0000256" key="10">
    <source>
        <dbReference type="SAM" id="MobiDB-lite"/>
    </source>
</evidence>
<name>A0AAD6PVV2_9ROSI</name>
<comment type="similarity">
    <text evidence="2">Belongs to the fasciclin-like AGP family.</text>
</comment>
<dbReference type="Proteomes" id="UP001164929">
    <property type="component" value="Chromosome 16"/>
</dbReference>
<keyword evidence="7 11" id="KW-0472">Membrane</keyword>
<comment type="caution">
    <text evidence="13">The sequence shown here is derived from an EMBL/GenBank/DDBJ whole genome shotgun (WGS) entry which is preliminary data.</text>
</comment>
<evidence type="ECO:0000259" key="12">
    <source>
        <dbReference type="PROSITE" id="PS50213"/>
    </source>
</evidence>
<keyword evidence="8" id="KW-0325">Glycoprotein</keyword>
<dbReference type="GO" id="GO:0005886">
    <property type="term" value="C:plasma membrane"/>
    <property type="evidence" value="ECO:0007669"/>
    <property type="project" value="UniProtKB-SubCell"/>
</dbReference>
<dbReference type="FunFam" id="2.30.180.10:FF:000006">
    <property type="entry name" value="Fasciclin-like arabinogalactan protein 11"/>
    <property type="match status" value="1"/>
</dbReference>
<keyword evidence="11" id="KW-0812">Transmembrane</keyword>
<comment type="function">
    <text evidence="9">May be a cell surface adhesion protein.</text>
</comment>
<accession>A0AAD6PVV2</accession>
<evidence type="ECO:0000256" key="1">
    <source>
        <dbReference type="ARBA" id="ARBA00004609"/>
    </source>
</evidence>
<evidence type="ECO:0000256" key="4">
    <source>
        <dbReference type="ARBA" id="ARBA00022622"/>
    </source>
</evidence>
<sequence length="316" mass="33595">MIMSRATARKRDSKSLKSYKTGMFGASNNGLQLASQQLNLSPPTIYTSHASPYSSNSSSSQLANSKFEHIQDLKYPTTMRKQLLISPFVPFLMLFLYSSTAFAQTPSPAPSGPTNITAILAKAGQFTTLIRLLKSTQEADQINTQLNNSNQGLTVFAPTDNSFANLKAGTLNSLSDQQKVQLVQFHILPNFLSMSNFQTVSNPLRTQAGNSADGEFPLNVTTSGNQVNITTGVDTATVANTIYTDGQLVVYQVDQVLLPLDLFGTAPAPAPSKPEKDVPAKAPAGSKEDASVDASGASIATVSFGVVLIAAISLKL</sequence>
<dbReference type="InterPro" id="IPR045003">
    <property type="entry name" value="FLA_A"/>
</dbReference>
<dbReference type="GO" id="GO:0009834">
    <property type="term" value="P:plant-type secondary cell wall biogenesis"/>
    <property type="evidence" value="ECO:0007669"/>
    <property type="project" value="UniProtKB-ARBA"/>
</dbReference>
<organism evidence="13 14">
    <name type="scientific">Populus alba x Populus x berolinensis</name>
    <dbReference type="NCBI Taxonomy" id="444605"/>
    <lineage>
        <taxon>Eukaryota</taxon>
        <taxon>Viridiplantae</taxon>
        <taxon>Streptophyta</taxon>
        <taxon>Embryophyta</taxon>
        <taxon>Tracheophyta</taxon>
        <taxon>Spermatophyta</taxon>
        <taxon>Magnoliopsida</taxon>
        <taxon>eudicotyledons</taxon>
        <taxon>Gunneridae</taxon>
        <taxon>Pentapetalae</taxon>
        <taxon>rosids</taxon>
        <taxon>fabids</taxon>
        <taxon>Malpighiales</taxon>
        <taxon>Salicaceae</taxon>
        <taxon>Saliceae</taxon>
        <taxon>Populus</taxon>
    </lineage>
</organism>
<evidence type="ECO:0000256" key="11">
    <source>
        <dbReference type="SAM" id="Phobius"/>
    </source>
</evidence>
<dbReference type="PANTHER" id="PTHR32077:SF65">
    <property type="entry name" value="FASCICLIN-LIKE ARABINOGALACTAN PROTEIN 11"/>
    <property type="match status" value="1"/>
</dbReference>
<proteinExistence type="inferred from homology"/>
<dbReference type="PANTHER" id="PTHR32077">
    <property type="entry name" value="FASCICLIN-LIKE ARABINOGALACTAN PROTEIN"/>
    <property type="match status" value="1"/>
</dbReference>
<dbReference type="InterPro" id="IPR000782">
    <property type="entry name" value="FAS1_domain"/>
</dbReference>
<gene>
    <name evidence="13" type="ORF">NC653_036519</name>
</gene>
<keyword evidence="11" id="KW-1133">Transmembrane helix</keyword>
<feature type="transmembrane region" description="Helical" evidence="11">
    <location>
        <begin position="83"/>
        <end position="103"/>
    </location>
</feature>
<evidence type="ECO:0000256" key="8">
    <source>
        <dbReference type="ARBA" id="ARBA00023180"/>
    </source>
</evidence>
<keyword evidence="3" id="KW-1003">Cell membrane</keyword>
<evidence type="ECO:0000256" key="6">
    <source>
        <dbReference type="ARBA" id="ARBA00022974"/>
    </source>
</evidence>
<keyword evidence="4" id="KW-0336">GPI-anchor</keyword>
<feature type="region of interest" description="Disordered" evidence="10">
    <location>
        <begin position="268"/>
        <end position="290"/>
    </location>
</feature>
<comment type="subcellular location">
    <subcellularLocation>
        <location evidence="1">Cell membrane</location>
        <topology evidence="1">Lipid-anchor</topology>
        <topology evidence="1">GPI-anchor</topology>
    </subcellularLocation>
</comment>
<keyword evidence="6" id="KW-0654">Proteoglycan</keyword>
<feature type="domain" description="FAS1" evidence="12">
    <location>
        <begin position="113"/>
        <end position="257"/>
    </location>
</feature>
<dbReference type="SMART" id="SM00554">
    <property type="entry name" value="FAS1"/>
    <property type="match status" value="1"/>
</dbReference>
<keyword evidence="4" id="KW-0449">Lipoprotein</keyword>
<dbReference type="Gene3D" id="2.30.180.10">
    <property type="entry name" value="FAS1 domain"/>
    <property type="match status" value="1"/>
</dbReference>
<protein>
    <submittedName>
        <fullName evidence="13">Fasciclin-like arabinogalactan protein 11</fullName>
    </submittedName>
</protein>
<evidence type="ECO:0000256" key="5">
    <source>
        <dbReference type="ARBA" id="ARBA00022729"/>
    </source>
</evidence>